<sequence length="37" mass="4421">MSLFVSHYIHKPLLSGFFSQPLLIESWTMRKVLLWSQ</sequence>
<organism evidence="1">
    <name type="scientific">Anguilla anguilla</name>
    <name type="common">European freshwater eel</name>
    <name type="synonym">Muraena anguilla</name>
    <dbReference type="NCBI Taxonomy" id="7936"/>
    <lineage>
        <taxon>Eukaryota</taxon>
        <taxon>Metazoa</taxon>
        <taxon>Chordata</taxon>
        <taxon>Craniata</taxon>
        <taxon>Vertebrata</taxon>
        <taxon>Euteleostomi</taxon>
        <taxon>Actinopterygii</taxon>
        <taxon>Neopterygii</taxon>
        <taxon>Teleostei</taxon>
        <taxon>Anguilliformes</taxon>
        <taxon>Anguillidae</taxon>
        <taxon>Anguilla</taxon>
    </lineage>
</organism>
<name>A0A0E9UG69_ANGAN</name>
<dbReference type="EMBL" id="GBXM01044609">
    <property type="protein sequence ID" value="JAH63968.1"/>
    <property type="molecule type" value="Transcribed_RNA"/>
</dbReference>
<reference evidence="1" key="2">
    <citation type="journal article" date="2015" name="Fish Shellfish Immunol.">
        <title>Early steps in the European eel (Anguilla anguilla)-Vibrio vulnificus interaction in the gills: Role of the RtxA13 toxin.</title>
        <authorList>
            <person name="Callol A."/>
            <person name="Pajuelo D."/>
            <person name="Ebbesson L."/>
            <person name="Teles M."/>
            <person name="MacKenzie S."/>
            <person name="Amaro C."/>
        </authorList>
    </citation>
    <scope>NUCLEOTIDE SEQUENCE</scope>
</reference>
<accession>A0A0E9UG69</accession>
<evidence type="ECO:0000313" key="1">
    <source>
        <dbReference type="EMBL" id="JAH63968.1"/>
    </source>
</evidence>
<proteinExistence type="predicted"/>
<reference evidence="1" key="1">
    <citation type="submission" date="2014-11" db="EMBL/GenBank/DDBJ databases">
        <authorList>
            <person name="Amaro Gonzalez C."/>
        </authorList>
    </citation>
    <scope>NUCLEOTIDE SEQUENCE</scope>
</reference>
<protein>
    <submittedName>
        <fullName evidence="1">Uncharacterized protein</fullName>
    </submittedName>
</protein>
<dbReference type="AlphaFoldDB" id="A0A0E9UG69"/>